<name>A0A9J7AMP8_9PROT</name>
<dbReference type="Pfam" id="PF05013">
    <property type="entry name" value="FGase"/>
    <property type="match status" value="1"/>
</dbReference>
<dbReference type="AlphaFoldDB" id="A0A9J7AMP8"/>
<reference evidence="1" key="1">
    <citation type="submission" date="2022-08" db="EMBL/GenBank/DDBJ databases">
        <title>Nisaea acidiphila sp. nov., isolated from a marine algal debris and emended description of the genus Nisaea Urios et al. 2008.</title>
        <authorList>
            <person name="Kwon K."/>
        </authorList>
    </citation>
    <scope>NUCLEOTIDE SEQUENCE</scope>
    <source>
        <strain evidence="1">MEBiC11861</strain>
    </source>
</reference>
<dbReference type="PIRSF" id="PIRSF029730">
    <property type="entry name" value="UCP029730"/>
    <property type="match status" value="1"/>
</dbReference>
<dbReference type="RefSeq" id="WP_257766945.1">
    <property type="nucleotide sequence ID" value="NZ_CP102480.1"/>
</dbReference>
<dbReference type="InterPro" id="IPR007709">
    <property type="entry name" value="N-FG_amidohydro"/>
</dbReference>
<dbReference type="KEGG" id="naci:NUH88_13555"/>
<dbReference type="Proteomes" id="UP001060336">
    <property type="component" value="Chromosome"/>
</dbReference>
<dbReference type="InterPro" id="IPR011227">
    <property type="entry name" value="UCP029730"/>
</dbReference>
<dbReference type="EMBL" id="CP102480">
    <property type="protein sequence ID" value="UUX48438.1"/>
    <property type="molecule type" value="Genomic_DNA"/>
</dbReference>
<organism evidence="1 2">
    <name type="scientific">Nisaea acidiphila</name>
    <dbReference type="NCBI Taxonomy" id="1862145"/>
    <lineage>
        <taxon>Bacteria</taxon>
        <taxon>Pseudomonadati</taxon>
        <taxon>Pseudomonadota</taxon>
        <taxon>Alphaproteobacteria</taxon>
        <taxon>Rhodospirillales</taxon>
        <taxon>Thalassobaculaceae</taxon>
        <taxon>Nisaea</taxon>
    </lineage>
</organism>
<proteinExistence type="predicted"/>
<evidence type="ECO:0000313" key="1">
    <source>
        <dbReference type="EMBL" id="UUX48438.1"/>
    </source>
</evidence>
<sequence length="256" mass="28373">MTPILTEQDPAPFGERNPDGASRLLFISDHHRNSVPASLANLGLPEEELGRHIGYDIGIEWAGNYLSDRFDAPMVHSGFSRLVIDCNRVPGAPGSMPEVADGTEVPGNWALKDAQRELRRLEIFEPYHAAVRRRIEAMEAGSRLPVVIALHSFTPQLRDGGTWRPWEIGILWNQDERLARPLIDALREDLSLSVGDNEPYSGREAGFSLFAHPEARGLPHVAVEFRQDLIGDEAGAQKWAEIFGNALEIVISSITL</sequence>
<dbReference type="Gene3D" id="3.40.630.40">
    <property type="entry name" value="Zn-dependent exopeptidases"/>
    <property type="match status" value="1"/>
</dbReference>
<protein>
    <submittedName>
        <fullName evidence="1">N-formylglutamate amidohydrolase</fullName>
    </submittedName>
</protein>
<dbReference type="SUPFAM" id="SSF53187">
    <property type="entry name" value="Zn-dependent exopeptidases"/>
    <property type="match status" value="1"/>
</dbReference>
<accession>A0A9J7AMP8</accession>
<evidence type="ECO:0000313" key="2">
    <source>
        <dbReference type="Proteomes" id="UP001060336"/>
    </source>
</evidence>
<gene>
    <name evidence="1" type="ORF">NUH88_13555</name>
</gene>
<keyword evidence="2" id="KW-1185">Reference proteome</keyword>